<comment type="caution">
    <text evidence="1">The sequence shown here is derived from an EMBL/GenBank/DDBJ whole genome shotgun (WGS) entry which is preliminary data.</text>
</comment>
<evidence type="ECO:0000313" key="1">
    <source>
        <dbReference type="EMBL" id="KAF7509320.1"/>
    </source>
</evidence>
<keyword evidence="2" id="KW-1185">Reference proteome</keyword>
<gene>
    <name evidence="1" type="ORF">GJ744_008214</name>
</gene>
<sequence>MGKVSSWRYALRTPILRSGRLLTGSNMLSQKRYPLYTRTIRADVDAAKEKQVKEKVIPMIEGETSDPRAHSGDVPFTNLAPTSIRARVRNRSSVRYVMSLTSLSFLLPRK</sequence>
<name>A0A8H7E5K3_9EURO</name>
<organism evidence="1 2">
    <name type="scientific">Endocarpon pusillum</name>
    <dbReference type="NCBI Taxonomy" id="364733"/>
    <lineage>
        <taxon>Eukaryota</taxon>
        <taxon>Fungi</taxon>
        <taxon>Dikarya</taxon>
        <taxon>Ascomycota</taxon>
        <taxon>Pezizomycotina</taxon>
        <taxon>Eurotiomycetes</taxon>
        <taxon>Chaetothyriomycetidae</taxon>
        <taxon>Verrucariales</taxon>
        <taxon>Verrucariaceae</taxon>
        <taxon>Endocarpon</taxon>
    </lineage>
</organism>
<dbReference type="Proteomes" id="UP000606974">
    <property type="component" value="Unassembled WGS sequence"/>
</dbReference>
<protein>
    <submittedName>
        <fullName evidence="1">Uncharacterized protein</fullName>
    </submittedName>
</protein>
<dbReference type="AlphaFoldDB" id="A0A8H7E5K3"/>
<dbReference type="EMBL" id="JAACFV010000043">
    <property type="protein sequence ID" value="KAF7509320.1"/>
    <property type="molecule type" value="Genomic_DNA"/>
</dbReference>
<evidence type="ECO:0000313" key="2">
    <source>
        <dbReference type="Proteomes" id="UP000606974"/>
    </source>
</evidence>
<accession>A0A8H7E5K3</accession>
<dbReference type="OrthoDB" id="4503105at2759"/>
<proteinExistence type="predicted"/>
<reference evidence="1" key="1">
    <citation type="submission" date="2020-02" db="EMBL/GenBank/DDBJ databases">
        <authorList>
            <person name="Palmer J.M."/>
        </authorList>
    </citation>
    <scope>NUCLEOTIDE SEQUENCE</scope>
    <source>
        <strain evidence="1">EPUS1.4</strain>
        <tissue evidence="1">Thallus</tissue>
    </source>
</reference>